<dbReference type="GO" id="GO:0005886">
    <property type="term" value="C:plasma membrane"/>
    <property type="evidence" value="ECO:0007669"/>
    <property type="project" value="TreeGrafter"/>
</dbReference>
<evidence type="ECO:0000256" key="6">
    <source>
        <dbReference type="ARBA" id="ARBA00022692"/>
    </source>
</evidence>
<evidence type="ECO:0000256" key="2">
    <source>
        <dbReference type="ARBA" id="ARBA00005551"/>
    </source>
</evidence>
<keyword evidence="5" id="KW-0633">Potassium transport</keyword>
<evidence type="ECO:0000259" key="12">
    <source>
        <dbReference type="PROSITE" id="PS51201"/>
    </source>
</evidence>
<dbReference type="GO" id="GO:0008324">
    <property type="term" value="F:monoatomic cation transmembrane transporter activity"/>
    <property type="evidence" value="ECO:0007669"/>
    <property type="project" value="InterPro"/>
</dbReference>
<keyword evidence="8 11" id="KW-1133">Transmembrane helix</keyword>
<keyword evidence="10 11" id="KW-0472">Membrane</keyword>
<dbReference type="GO" id="GO:0012505">
    <property type="term" value="C:endomembrane system"/>
    <property type="evidence" value="ECO:0007669"/>
    <property type="project" value="UniProtKB-SubCell"/>
</dbReference>
<feature type="transmembrane region" description="Helical" evidence="11">
    <location>
        <begin position="117"/>
        <end position="138"/>
    </location>
</feature>
<keyword evidence="7" id="KW-0630">Potassium</keyword>
<feature type="transmembrane region" description="Helical" evidence="11">
    <location>
        <begin position="295"/>
        <end position="319"/>
    </location>
</feature>
<dbReference type="NCBIfam" id="TIGR00932">
    <property type="entry name" value="2a37"/>
    <property type="match status" value="1"/>
</dbReference>
<evidence type="ECO:0000256" key="4">
    <source>
        <dbReference type="ARBA" id="ARBA00022449"/>
    </source>
</evidence>
<evidence type="ECO:0000256" key="1">
    <source>
        <dbReference type="ARBA" id="ARBA00004127"/>
    </source>
</evidence>
<feature type="transmembrane region" description="Helical" evidence="11">
    <location>
        <begin position="361"/>
        <end position="380"/>
    </location>
</feature>
<dbReference type="GO" id="GO:1902600">
    <property type="term" value="P:proton transmembrane transport"/>
    <property type="evidence" value="ECO:0007669"/>
    <property type="project" value="InterPro"/>
</dbReference>
<dbReference type="AlphaFoldDB" id="A0AAF0BM79"/>
<feature type="transmembrane region" description="Helical" evidence="11">
    <location>
        <begin position="150"/>
        <end position="171"/>
    </location>
</feature>
<feature type="transmembrane region" description="Helical" evidence="11">
    <location>
        <begin position="88"/>
        <end position="111"/>
    </location>
</feature>
<accession>A0AAF0BM79</accession>
<feature type="domain" description="RCK N-terminal" evidence="12">
    <location>
        <begin position="405"/>
        <end position="522"/>
    </location>
</feature>
<keyword evidence="4" id="KW-0050">Antiport</keyword>
<feature type="transmembrane region" description="Helical" evidence="11">
    <location>
        <begin position="271"/>
        <end position="289"/>
    </location>
</feature>
<evidence type="ECO:0000256" key="5">
    <source>
        <dbReference type="ARBA" id="ARBA00022538"/>
    </source>
</evidence>
<sequence length="581" mass="61010">MEHHSTGVFELVAILGAAVACGALMMRLGLGTVIGYLLAGFLIGPSVLKVIPDPARVAGVAEFGVIFLLFIIGIEMKPRRLYVMRRMVFGVGGAQFLITSVVLAWGLHAFFGLSVPISVVAGSGLALSSTAFGLQIMTERGELNSQRGRTAFAVLLLQDLAVVPLLALLPMLEGKTSGTFTSFLLAFAETIAILGVTLLSGRYLLGPILRMVANRRSAEMFSATAILIVVGYAWLMEIAGLSMAMGAFLAGIMLAESEFRHQVEGDIQPYRGLLLGLFFMTVGMGLDLQHLLDNALLVFGAAVGLMLIKAIIMTIVGRFTGGLDWPDAARAATLLSGAGEFGFVLFAVAVSQAVLAGDMQATLNSVIVITLVITPFVVPLTDRLMKRFDRELPTPVMTEEECPATPPVLIAGFGRVGRTVARLLDRHSVPWIAIDGNQANVSAARADGANVFLGDARRREVLVSVGAGKAAALVITLDNPETAEATLMNARMCNPGLPVHMRAHSLTAASHLLDLGAARAVPEAFEGSLQLGVGVALSVGIAEAEAQASAADLRTLGYADLNAHCQTDLSGTAPPEGEAKA</sequence>
<dbReference type="Proteomes" id="UP001217500">
    <property type="component" value="Chromosome"/>
</dbReference>
<comment type="similarity">
    <text evidence="2">Belongs to the monovalent cation:proton antiporter 2 (CPA2) transporter (TC 2.A.37) family.</text>
</comment>
<name>A0AAF0BM79_9PROT</name>
<keyword evidence="14" id="KW-1185">Reference proteome</keyword>
<dbReference type="FunFam" id="3.40.50.720:FF:000036">
    <property type="entry name" value="Glutathione-regulated potassium-efflux system protein KefB"/>
    <property type="match status" value="1"/>
</dbReference>
<dbReference type="PANTHER" id="PTHR46157:SF4">
    <property type="entry name" value="K(+) EFFLUX ANTIPORTER 3, CHLOROPLASTIC"/>
    <property type="match status" value="1"/>
</dbReference>
<feature type="transmembrane region" description="Helical" evidence="11">
    <location>
        <begin position="331"/>
        <end position="355"/>
    </location>
</feature>
<dbReference type="SUPFAM" id="SSF51735">
    <property type="entry name" value="NAD(P)-binding Rossmann-fold domains"/>
    <property type="match status" value="1"/>
</dbReference>
<feature type="transmembrane region" description="Helical" evidence="11">
    <location>
        <begin position="6"/>
        <end position="26"/>
    </location>
</feature>
<proteinExistence type="inferred from homology"/>
<dbReference type="PANTHER" id="PTHR46157">
    <property type="entry name" value="K(+) EFFLUX ANTIPORTER 3, CHLOROPLASTIC"/>
    <property type="match status" value="1"/>
</dbReference>
<gene>
    <name evidence="13" type="ORF">PH603_00145</name>
</gene>
<dbReference type="Gene3D" id="1.20.1530.20">
    <property type="match status" value="1"/>
</dbReference>
<dbReference type="Gene3D" id="3.40.50.720">
    <property type="entry name" value="NAD(P)-binding Rossmann-like Domain"/>
    <property type="match status" value="1"/>
</dbReference>
<dbReference type="Pfam" id="PF00999">
    <property type="entry name" value="Na_H_Exchanger"/>
    <property type="match status" value="1"/>
</dbReference>
<keyword evidence="3" id="KW-0813">Transport</keyword>
<keyword evidence="9" id="KW-0406">Ion transport</keyword>
<evidence type="ECO:0000256" key="11">
    <source>
        <dbReference type="SAM" id="Phobius"/>
    </source>
</evidence>
<evidence type="ECO:0000256" key="9">
    <source>
        <dbReference type="ARBA" id="ARBA00023065"/>
    </source>
</evidence>
<organism evidence="13 14">
    <name type="scientific">Gimibacter soli</name>
    <dbReference type="NCBI Taxonomy" id="3024400"/>
    <lineage>
        <taxon>Bacteria</taxon>
        <taxon>Pseudomonadati</taxon>
        <taxon>Pseudomonadota</taxon>
        <taxon>Alphaproteobacteria</taxon>
        <taxon>Kordiimonadales</taxon>
        <taxon>Temperatibacteraceae</taxon>
        <taxon>Gimibacter</taxon>
    </lineage>
</organism>
<dbReference type="Pfam" id="PF02254">
    <property type="entry name" value="TrkA_N"/>
    <property type="match status" value="1"/>
</dbReference>
<evidence type="ECO:0000256" key="8">
    <source>
        <dbReference type="ARBA" id="ARBA00022989"/>
    </source>
</evidence>
<evidence type="ECO:0000313" key="14">
    <source>
        <dbReference type="Proteomes" id="UP001217500"/>
    </source>
</evidence>
<dbReference type="GO" id="GO:0015297">
    <property type="term" value="F:antiporter activity"/>
    <property type="evidence" value="ECO:0007669"/>
    <property type="project" value="UniProtKB-KW"/>
</dbReference>
<dbReference type="InterPro" id="IPR038770">
    <property type="entry name" value="Na+/solute_symporter_sf"/>
</dbReference>
<dbReference type="InterPro" id="IPR036291">
    <property type="entry name" value="NAD(P)-bd_dom_sf"/>
</dbReference>
<dbReference type="GO" id="GO:0006813">
    <property type="term" value="P:potassium ion transport"/>
    <property type="evidence" value="ECO:0007669"/>
    <property type="project" value="UniProtKB-KW"/>
</dbReference>
<dbReference type="PROSITE" id="PS51201">
    <property type="entry name" value="RCK_N"/>
    <property type="match status" value="1"/>
</dbReference>
<dbReference type="RefSeq" id="WP_289503885.1">
    <property type="nucleotide sequence ID" value="NZ_CP116805.1"/>
</dbReference>
<feature type="transmembrane region" description="Helical" evidence="11">
    <location>
        <begin position="183"/>
        <end position="205"/>
    </location>
</feature>
<dbReference type="InterPro" id="IPR004771">
    <property type="entry name" value="K/H_exchanger"/>
</dbReference>
<comment type="subcellular location">
    <subcellularLocation>
        <location evidence="1">Endomembrane system</location>
        <topology evidence="1">Multi-pass membrane protein</topology>
    </subcellularLocation>
</comment>
<feature type="transmembrane region" description="Helical" evidence="11">
    <location>
        <begin position="57"/>
        <end position="76"/>
    </location>
</feature>
<dbReference type="EMBL" id="CP116805">
    <property type="protein sequence ID" value="WCL54166.1"/>
    <property type="molecule type" value="Genomic_DNA"/>
</dbReference>
<evidence type="ECO:0000256" key="10">
    <source>
        <dbReference type="ARBA" id="ARBA00023136"/>
    </source>
</evidence>
<protein>
    <submittedName>
        <fullName evidence="13">Monovalent cation:proton antiporter-2 (CPA2) family protein</fullName>
    </submittedName>
</protein>
<reference evidence="13" key="1">
    <citation type="submission" date="2023-01" db="EMBL/GenBank/DDBJ databases">
        <title>The genome sequence of Kordiimonadaceae bacterium 6D33.</title>
        <authorList>
            <person name="Liu Y."/>
        </authorList>
    </citation>
    <scope>NUCLEOTIDE SEQUENCE</scope>
    <source>
        <strain evidence="13">6D33</strain>
    </source>
</reference>
<dbReference type="InterPro" id="IPR003148">
    <property type="entry name" value="RCK_N"/>
</dbReference>
<dbReference type="KEGG" id="gso:PH603_00145"/>
<keyword evidence="6 11" id="KW-0812">Transmembrane</keyword>
<evidence type="ECO:0000256" key="7">
    <source>
        <dbReference type="ARBA" id="ARBA00022958"/>
    </source>
</evidence>
<evidence type="ECO:0000313" key="13">
    <source>
        <dbReference type="EMBL" id="WCL54166.1"/>
    </source>
</evidence>
<evidence type="ECO:0000256" key="3">
    <source>
        <dbReference type="ARBA" id="ARBA00022448"/>
    </source>
</evidence>
<dbReference type="InterPro" id="IPR006153">
    <property type="entry name" value="Cation/H_exchanger_TM"/>
</dbReference>